<evidence type="ECO:0000256" key="1">
    <source>
        <dbReference type="SAM" id="MobiDB-lite"/>
    </source>
</evidence>
<gene>
    <name evidence="2" type="ORF">Celaphus_00001259</name>
</gene>
<organism evidence="2 3">
    <name type="scientific">Cervus elaphus hippelaphus</name>
    <name type="common">European red deer</name>
    <dbReference type="NCBI Taxonomy" id="46360"/>
    <lineage>
        <taxon>Eukaryota</taxon>
        <taxon>Metazoa</taxon>
        <taxon>Chordata</taxon>
        <taxon>Craniata</taxon>
        <taxon>Vertebrata</taxon>
        <taxon>Euteleostomi</taxon>
        <taxon>Mammalia</taxon>
        <taxon>Eutheria</taxon>
        <taxon>Laurasiatheria</taxon>
        <taxon>Artiodactyla</taxon>
        <taxon>Ruminantia</taxon>
        <taxon>Pecora</taxon>
        <taxon>Cervidae</taxon>
        <taxon>Cervinae</taxon>
        <taxon>Cervus</taxon>
    </lineage>
</organism>
<accession>A0A212D938</accession>
<keyword evidence="3" id="KW-1185">Reference proteome</keyword>
<feature type="region of interest" description="Disordered" evidence="1">
    <location>
        <begin position="1"/>
        <end position="39"/>
    </location>
</feature>
<reference evidence="2 3" key="1">
    <citation type="journal article" date="2018" name="Mol. Genet. Genomics">
        <title>The red deer Cervus elaphus genome CerEla1.0: sequencing, annotating, genes, and chromosomes.</title>
        <authorList>
            <person name="Bana N.A."/>
            <person name="Nyiri A."/>
            <person name="Nagy J."/>
            <person name="Frank K."/>
            <person name="Nagy T."/>
            <person name="Steger V."/>
            <person name="Schiller M."/>
            <person name="Lakatos P."/>
            <person name="Sugar L."/>
            <person name="Horn P."/>
            <person name="Barta E."/>
            <person name="Orosz L."/>
        </authorList>
    </citation>
    <scope>NUCLEOTIDE SEQUENCE [LARGE SCALE GENOMIC DNA]</scope>
    <source>
        <strain evidence="2">Hungarian</strain>
    </source>
</reference>
<name>A0A212D938_CEREH</name>
<protein>
    <submittedName>
        <fullName evidence="2">Uncharacterized protein</fullName>
    </submittedName>
</protein>
<comment type="caution">
    <text evidence="2">The sequence shown here is derived from an EMBL/GenBank/DDBJ whole genome shotgun (WGS) entry which is preliminary data.</text>
</comment>
<dbReference type="EMBL" id="MKHE01000005">
    <property type="protein sequence ID" value="OWK14758.1"/>
    <property type="molecule type" value="Genomic_DNA"/>
</dbReference>
<feature type="compositionally biased region" description="Basic and acidic residues" evidence="1">
    <location>
        <begin position="21"/>
        <end position="31"/>
    </location>
</feature>
<evidence type="ECO:0000313" key="2">
    <source>
        <dbReference type="EMBL" id="OWK14758.1"/>
    </source>
</evidence>
<dbReference type="Proteomes" id="UP000242450">
    <property type="component" value="Chromosome 5"/>
</dbReference>
<sequence length="39" mass="4433">MPRTEQVTNLQCLPLPFFQPEKPRSRDRDQRGTGGDACS</sequence>
<evidence type="ECO:0000313" key="3">
    <source>
        <dbReference type="Proteomes" id="UP000242450"/>
    </source>
</evidence>
<dbReference type="AlphaFoldDB" id="A0A212D938"/>
<feature type="compositionally biased region" description="Polar residues" evidence="1">
    <location>
        <begin position="1"/>
        <end position="11"/>
    </location>
</feature>
<proteinExistence type="predicted"/>